<protein>
    <recommendedName>
        <fullName evidence="2">Uridine phosphorylase</fullName>
        <ecNumber evidence="1">2.4.2.3</ecNumber>
    </recommendedName>
</protein>
<sequence>MLLEEFDFCKKAIINPHMIHDKIDGFPETVIGIFSHHLFDRIVKFLGGEKIAEYSDVDGIFNIYKVSYKGREFGLVKARLGGPSCVGAFEDIIAMGGKRIILIGNCGVLDKSIDDCGIIIPTKAIRDEGTSYHYAPPSDYIDVNKKYISEFKAVCDELGYPYVEGITWTTDAFYRETPDRIAKRKEMGAICVEMECAPMQALCDFRGIEYFQFLYAGDNLDHSNWDPRSLSGTDRLDDKEKIALLAFELALKIEK</sequence>
<dbReference type="CDD" id="cd09007">
    <property type="entry name" value="NP-I_spr0068"/>
    <property type="match status" value="1"/>
</dbReference>
<dbReference type="Gene3D" id="3.40.50.1580">
    <property type="entry name" value="Nucleoside phosphorylase domain"/>
    <property type="match status" value="1"/>
</dbReference>
<dbReference type="RefSeq" id="WP_071174873.1">
    <property type="nucleotide sequence ID" value="NZ_CP017831.1"/>
</dbReference>
<dbReference type="GO" id="GO:0004850">
    <property type="term" value="F:uridine phosphorylase activity"/>
    <property type="evidence" value="ECO:0007669"/>
    <property type="project" value="UniProtKB-EC"/>
</dbReference>
<dbReference type="SUPFAM" id="SSF53167">
    <property type="entry name" value="Purine and uridine phosphorylases"/>
    <property type="match status" value="1"/>
</dbReference>
<evidence type="ECO:0000259" key="4">
    <source>
        <dbReference type="Pfam" id="PF01048"/>
    </source>
</evidence>
<evidence type="ECO:0000313" key="5">
    <source>
        <dbReference type="EMBL" id="AOZ95048.1"/>
    </source>
</evidence>
<dbReference type="Proteomes" id="UP000179284">
    <property type="component" value="Chromosome I"/>
</dbReference>
<feature type="domain" description="Nucleoside phosphorylase" evidence="4">
    <location>
        <begin position="56"/>
        <end position="222"/>
    </location>
</feature>
<dbReference type="PANTHER" id="PTHR43691">
    <property type="entry name" value="URIDINE PHOSPHORYLASE"/>
    <property type="match status" value="1"/>
</dbReference>
<dbReference type="GO" id="GO:0004731">
    <property type="term" value="F:purine-nucleoside phosphorylase activity"/>
    <property type="evidence" value="ECO:0007669"/>
    <property type="project" value="TreeGrafter"/>
</dbReference>
<dbReference type="GO" id="GO:0005829">
    <property type="term" value="C:cytosol"/>
    <property type="evidence" value="ECO:0007669"/>
    <property type="project" value="TreeGrafter"/>
</dbReference>
<accession>A0A1D9NXE5</accession>
<reference evidence="6" key="1">
    <citation type="submission" date="2016-10" db="EMBL/GenBank/DDBJ databases">
        <title>The complete genome sequence of the rumen bacterium Butyrivibrio hungatei MB2003.</title>
        <authorList>
            <person name="Palevich N."/>
            <person name="Kelly W.J."/>
            <person name="Leahy S.C."/>
            <person name="Altermann E."/>
            <person name="Rakonjac J."/>
            <person name="Attwood G.T."/>
        </authorList>
    </citation>
    <scope>NUCLEOTIDE SEQUENCE [LARGE SCALE GENOMIC DNA]</scope>
    <source>
        <strain evidence="6">MB2003</strain>
    </source>
</reference>
<dbReference type="PANTHER" id="PTHR43691:SF11">
    <property type="entry name" value="FI09636P-RELATED"/>
    <property type="match status" value="1"/>
</dbReference>
<dbReference type="OrthoDB" id="7945729at2"/>
<comment type="catalytic activity">
    <reaction evidence="3">
        <text>uridine + phosphate = alpha-D-ribose 1-phosphate + uracil</text>
        <dbReference type="Rhea" id="RHEA:24388"/>
        <dbReference type="ChEBI" id="CHEBI:16704"/>
        <dbReference type="ChEBI" id="CHEBI:17568"/>
        <dbReference type="ChEBI" id="CHEBI:43474"/>
        <dbReference type="ChEBI" id="CHEBI:57720"/>
        <dbReference type="EC" id="2.4.2.3"/>
    </reaction>
</comment>
<evidence type="ECO:0000313" key="6">
    <source>
        <dbReference type="Proteomes" id="UP000179284"/>
    </source>
</evidence>
<organism evidence="5 6">
    <name type="scientific">Butyrivibrio hungatei</name>
    <dbReference type="NCBI Taxonomy" id="185008"/>
    <lineage>
        <taxon>Bacteria</taxon>
        <taxon>Bacillati</taxon>
        <taxon>Bacillota</taxon>
        <taxon>Clostridia</taxon>
        <taxon>Lachnospirales</taxon>
        <taxon>Lachnospiraceae</taxon>
        <taxon>Butyrivibrio</taxon>
    </lineage>
</organism>
<proteinExistence type="predicted"/>
<dbReference type="GO" id="GO:0006152">
    <property type="term" value="P:purine nucleoside catabolic process"/>
    <property type="evidence" value="ECO:0007669"/>
    <property type="project" value="TreeGrafter"/>
</dbReference>
<dbReference type="EC" id="2.4.2.3" evidence="1"/>
<dbReference type="EMBL" id="CP017831">
    <property type="protein sequence ID" value="AOZ95048.1"/>
    <property type="molecule type" value="Genomic_DNA"/>
</dbReference>
<keyword evidence="6" id="KW-1185">Reference proteome</keyword>
<evidence type="ECO:0000256" key="3">
    <source>
        <dbReference type="ARBA" id="ARBA00048447"/>
    </source>
</evidence>
<dbReference type="InterPro" id="IPR000845">
    <property type="entry name" value="Nucleoside_phosphorylase_d"/>
</dbReference>
<evidence type="ECO:0000256" key="1">
    <source>
        <dbReference type="ARBA" id="ARBA00011888"/>
    </source>
</evidence>
<dbReference type="Pfam" id="PF01048">
    <property type="entry name" value="PNP_UDP_1"/>
    <property type="match status" value="1"/>
</dbReference>
<dbReference type="KEGG" id="bhu:bhn_I0012"/>
<gene>
    <name evidence="5" type="ORF">bhn_I0012</name>
</gene>
<name>A0A1D9NXE5_9FIRM</name>
<dbReference type="InterPro" id="IPR035994">
    <property type="entry name" value="Nucleoside_phosphorylase_sf"/>
</dbReference>
<dbReference type="AlphaFoldDB" id="A0A1D9NXE5"/>
<evidence type="ECO:0000256" key="2">
    <source>
        <dbReference type="ARBA" id="ARBA00021980"/>
    </source>
</evidence>